<gene>
    <name evidence="1" type="primary">jg20799</name>
    <name evidence="1" type="ORF">PAEG_LOCUS10439</name>
</gene>
<organism evidence="1 2">
    <name type="scientific">Pararge aegeria aegeria</name>
    <dbReference type="NCBI Taxonomy" id="348720"/>
    <lineage>
        <taxon>Eukaryota</taxon>
        <taxon>Metazoa</taxon>
        <taxon>Ecdysozoa</taxon>
        <taxon>Arthropoda</taxon>
        <taxon>Hexapoda</taxon>
        <taxon>Insecta</taxon>
        <taxon>Pterygota</taxon>
        <taxon>Neoptera</taxon>
        <taxon>Endopterygota</taxon>
        <taxon>Lepidoptera</taxon>
        <taxon>Glossata</taxon>
        <taxon>Ditrysia</taxon>
        <taxon>Papilionoidea</taxon>
        <taxon>Nymphalidae</taxon>
        <taxon>Satyrinae</taxon>
        <taxon>Satyrini</taxon>
        <taxon>Parargina</taxon>
        <taxon>Pararge</taxon>
    </lineage>
</organism>
<dbReference type="Proteomes" id="UP000838756">
    <property type="component" value="Unassembled WGS sequence"/>
</dbReference>
<keyword evidence="2" id="KW-1185">Reference proteome</keyword>
<dbReference type="EMBL" id="CAKXAJ010024867">
    <property type="protein sequence ID" value="CAH2232124.1"/>
    <property type="molecule type" value="Genomic_DNA"/>
</dbReference>
<proteinExistence type="predicted"/>
<protein>
    <submittedName>
        <fullName evidence="1">Jg20799 protein</fullName>
    </submittedName>
</protein>
<name>A0A8S4R5P0_9NEOP</name>
<comment type="caution">
    <text evidence="1">The sequence shown here is derived from an EMBL/GenBank/DDBJ whole genome shotgun (WGS) entry which is preliminary data.</text>
</comment>
<sequence>MIRAAAQCRRTSPEASVLSCSNVAMAEPHSVCVSFGQIAMGRDGDETRNVAAREYNKSMAWAIRGSLYSTLARQSRPRFNINILVAPPCYAVSITYPSCPYCLLKLLKFFSLLLHYS</sequence>
<accession>A0A8S4R5P0</accession>
<reference evidence="1" key="1">
    <citation type="submission" date="2022-03" db="EMBL/GenBank/DDBJ databases">
        <authorList>
            <person name="Lindestad O."/>
        </authorList>
    </citation>
    <scope>NUCLEOTIDE SEQUENCE</scope>
</reference>
<dbReference type="AlphaFoldDB" id="A0A8S4R5P0"/>
<evidence type="ECO:0000313" key="2">
    <source>
        <dbReference type="Proteomes" id="UP000838756"/>
    </source>
</evidence>
<evidence type="ECO:0000313" key="1">
    <source>
        <dbReference type="EMBL" id="CAH2232124.1"/>
    </source>
</evidence>